<accession>A0A9X3UQQ1</accession>
<dbReference type="GO" id="GO:0016787">
    <property type="term" value="F:hydrolase activity"/>
    <property type="evidence" value="ECO:0007669"/>
    <property type="project" value="UniProtKB-KW"/>
</dbReference>
<gene>
    <name evidence="3" type="ORF">OQ273_22025</name>
</gene>
<proteinExistence type="predicted"/>
<dbReference type="SUPFAM" id="SSF52499">
    <property type="entry name" value="Isochorismatase-like hydrolases"/>
    <property type="match status" value="1"/>
</dbReference>
<evidence type="ECO:0000313" key="4">
    <source>
        <dbReference type="Proteomes" id="UP001151234"/>
    </source>
</evidence>
<evidence type="ECO:0000256" key="1">
    <source>
        <dbReference type="ARBA" id="ARBA00022801"/>
    </source>
</evidence>
<protein>
    <submittedName>
        <fullName evidence="3">Cysteine hydrolase</fullName>
    </submittedName>
</protein>
<dbReference type="Gene3D" id="3.40.50.850">
    <property type="entry name" value="Isochorismatase-like"/>
    <property type="match status" value="1"/>
</dbReference>
<organism evidence="3 4">
    <name type="scientific">Hoeflea prorocentri</name>
    <dbReference type="NCBI Taxonomy" id="1922333"/>
    <lineage>
        <taxon>Bacteria</taxon>
        <taxon>Pseudomonadati</taxon>
        <taxon>Pseudomonadota</taxon>
        <taxon>Alphaproteobacteria</taxon>
        <taxon>Hyphomicrobiales</taxon>
        <taxon>Rhizobiaceae</taxon>
        <taxon>Hoeflea</taxon>
    </lineage>
</organism>
<feature type="domain" description="Isochorismatase-like" evidence="2">
    <location>
        <begin position="5"/>
        <end position="175"/>
    </location>
</feature>
<dbReference type="Pfam" id="PF00857">
    <property type="entry name" value="Isochorismatase"/>
    <property type="match status" value="1"/>
</dbReference>
<keyword evidence="4" id="KW-1185">Reference proteome</keyword>
<dbReference type="CDD" id="cd00431">
    <property type="entry name" value="cysteine_hydrolases"/>
    <property type="match status" value="1"/>
</dbReference>
<evidence type="ECO:0000313" key="3">
    <source>
        <dbReference type="EMBL" id="MDA5401266.1"/>
    </source>
</evidence>
<dbReference type="InterPro" id="IPR036380">
    <property type="entry name" value="Isochorismatase-like_sf"/>
</dbReference>
<dbReference type="InterPro" id="IPR050272">
    <property type="entry name" value="Isochorismatase-like_hydrls"/>
</dbReference>
<evidence type="ECO:0000259" key="2">
    <source>
        <dbReference type="Pfam" id="PF00857"/>
    </source>
</evidence>
<reference evidence="3" key="1">
    <citation type="submission" date="2022-11" db="EMBL/GenBank/DDBJ databases">
        <title>Draft genome sequence of Hoeflea poritis E7-10 and Hoeflea prorocentri PM5-8, separated from scleractinian coral Porites lutea and marine dinoflagellate.</title>
        <authorList>
            <person name="Zhang G."/>
            <person name="Wei Q."/>
            <person name="Cai L."/>
        </authorList>
    </citation>
    <scope>NUCLEOTIDE SEQUENCE</scope>
    <source>
        <strain evidence="3">PM5-8</strain>
    </source>
</reference>
<dbReference type="PANTHER" id="PTHR43540">
    <property type="entry name" value="PEROXYUREIDOACRYLATE/UREIDOACRYLATE AMIDOHYDROLASE-RELATED"/>
    <property type="match status" value="1"/>
</dbReference>
<dbReference type="AlphaFoldDB" id="A0A9X3UQQ1"/>
<dbReference type="RefSeq" id="WP_267993258.1">
    <property type="nucleotide sequence ID" value="NZ_JAPJZI010000002.1"/>
</dbReference>
<dbReference type="InterPro" id="IPR000868">
    <property type="entry name" value="Isochorismatase-like_dom"/>
</dbReference>
<name>A0A9X3UQQ1_9HYPH</name>
<sequence length="188" mass="21522">MMKDCLAIIDLQNDYLASWDPDETQSLVSGVNKLVSCFRSLCLPIVWIKTEFRQDLTDAFLEMRDKNVRLVIENSPGAELHPKLDWLDGDETVTKKRYSAFFRTNLDDFLQDNDVERLVLCGINTHACVRMTAIDAYQRDLRVVLAEDCIGSHDRRHSKISLDYLNGKMASLTGSKDIVSSLTKEFNR</sequence>
<keyword evidence="1 3" id="KW-0378">Hydrolase</keyword>
<dbReference type="EMBL" id="JAPJZI010000002">
    <property type="protein sequence ID" value="MDA5401266.1"/>
    <property type="molecule type" value="Genomic_DNA"/>
</dbReference>
<comment type="caution">
    <text evidence="3">The sequence shown here is derived from an EMBL/GenBank/DDBJ whole genome shotgun (WGS) entry which is preliminary data.</text>
</comment>
<dbReference type="Proteomes" id="UP001151234">
    <property type="component" value="Unassembled WGS sequence"/>
</dbReference>